<accession>A0A381E187</accession>
<reference evidence="2 3" key="1">
    <citation type="submission" date="2018-06" db="EMBL/GenBank/DDBJ databases">
        <authorList>
            <consortium name="Pathogen Informatics"/>
            <person name="Doyle S."/>
        </authorList>
    </citation>
    <scope>NUCLEOTIDE SEQUENCE [LARGE SCALE GENOMIC DNA]</scope>
    <source>
        <strain evidence="2 3">NCTC13294</strain>
    </source>
</reference>
<protein>
    <recommendedName>
        <fullName evidence="4">Lipoprotein</fullName>
    </recommendedName>
</protein>
<keyword evidence="3" id="KW-1185">Reference proteome</keyword>
<evidence type="ECO:0000313" key="2">
    <source>
        <dbReference type="EMBL" id="SUX19561.1"/>
    </source>
</evidence>
<dbReference type="RefSeq" id="WP_006986077.1">
    <property type="nucleotide sequence ID" value="NZ_CABMOK010000121.1"/>
</dbReference>
<evidence type="ECO:0008006" key="4">
    <source>
        <dbReference type="Google" id="ProtNLM"/>
    </source>
</evidence>
<gene>
    <name evidence="2" type="ORF">NCTC13294_00543</name>
</gene>
<feature type="signal peptide" evidence="1">
    <location>
        <begin position="1"/>
        <end position="20"/>
    </location>
</feature>
<sequence>MKTLLCLPAMLLLSGCLSLGPDGRGTFQATPGEILYGADSIVECKYNVGCYSVPQP</sequence>
<dbReference type="Proteomes" id="UP000254572">
    <property type="component" value="Unassembled WGS sequence"/>
</dbReference>
<organism evidence="2 3">
    <name type="scientific">Cardiobacterium valvarum</name>
    <dbReference type="NCBI Taxonomy" id="194702"/>
    <lineage>
        <taxon>Bacteria</taxon>
        <taxon>Pseudomonadati</taxon>
        <taxon>Pseudomonadota</taxon>
        <taxon>Gammaproteobacteria</taxon>
        <taxon>Cardiobacteriales</taxon>
        <taxon>Cardiobacteriaceae</taxon>
        <taxon>Cardiobacterium</taxon>
    </lineage>
</organism>
<dbReference type="EMBL" id="UFUW01000001">
    <property type="protein sequence ID" value="SUX19561.1"/>
    <property type="molecule type" value="Genomic_DNA"/>
</dbReference>
<dbReference type="PROSITE" id="PS51257">
    <property type="entry name" value="PROKAR_LIPOPROTEIN"/>
    <property type="match status" value="1"/>
</dbReference>
<proteinExistence type="predicted"/>
<name>A0A381E187_9GAMM</name>
<evidence type="ECO:0000313" key="3">
    <source>
        <dbReference type="Proteomes" id="UP000254572"/>
    </source>
</evidence>
<evidence type="ECO:0000256" key="1">
    <source>
        <dbReference type="SAM" id="SignalP"/>
    </source>
</evidence>
<dbReference type="AlphaFoldDB" id="A0A381E187"/>
<keyword evidence="1" id="KW-0732">Signal</keyword>
<feature type="chain" id="PRO_5016946075" description="Lipoprotein" evidence="1">
    <location>
        <begin position="21"/>
        <end position="56"/>
    </location>
</feature>